<evidence type="ECO:0000313" key="5">
    <source>
        <dbReference type="EMBL" id="CAG9123083.1"/>
    </source>
</evidence>
<dbReference type="Pfam" id="PF19745">
    <property type="entry name" value="FUT8_N_cat"/>
    <property type="match status" value="10"/>
</dbReference>
<keyword evidence="6" id="KW-1185">Reference proteome</keyword>
<dbReference type="GO" id="GO:0046921">
    <property type="term" value="F:alpha-(1-&gt;6)-fucosyltransferase activity"/>
    <property type="evidence" value="ECO:0007669"/>
    <property type="project" value="TreeGrafter"/>
</dbReference>
<dbReference type="InterPro" id="IPR045573">
    <property type="entry name" value="Fut8_N_cat"/>
</dbReference>
<name>A0A8S4F5U9_PLUXY</name>
<organism evidence="5 6">
    <name type="scientific">Plutella xylostella</name>
    <name type="common">Diamondback moth</name>
    <name type="synonym">Plutella maculipennis</name>
    <dbReference type="NCBI Taxonomy" id="51655"/>
    <lineage>
        <taxon>Eukaryota</taxon>
        <taxon>Metazoa</taxon>
        <taxon>Ecdysozoa</taxon>
        <taxon>Arthropoda</taxon>
        <taxon>Hexapoda</taxon>
        <taxon>Insecta</taxon>
        <taxon>Pterygota</taxon>
        <taxon>Neoptera</taxon>
        <taxon>Endopterygota</taxon>
        <taxon>Lepidoptera</taxon>
        <taxon>Glossata</taxon>
        <taxon>Ditrysia</taxon>
        <taxon>Yponomeutoidea</taxon>
        <taxon>Plutellidae</taxon>
        <taxon>Plutella</taxon>
    </lineage>
</organism>
<dbReference type="InterPro" id="IPR036028">
    <property type="entry name" value="SH3-like_dom_sf"/>
</dbReference>
<proteinExistence type="inferred from homology"/>
<evidence type="ECO:0000256" key="1">
    <source>
        <dbReference type="ARBA" id="ARBA00022676"/>
    </source>
</evidence>
<feature type="domain" description="GT23" evidence="4">
    <location>
        <begin position="1"/>
        <end position="567"/>
    </location>
</feature>
<dbReference type="CDD" id="cd11792">
    <property type="entry name" value="SH3_Fut8"/>
    <property type="match status" value="1"/>
</dbReference>
<evidence type="ECO:0000313" key="6">
    <source>
        <dbReference type="Proteomes" id="UP000653454"/>
    </source>
</evidence>
<sequence length="705" mass="79106">MTLGNSTSDSPPKIANMFNEFFGSVFEASDTALDTIDLNNITQSEAKVISLPYIDSISRKPQFLPLTVPKDLAARVLKFNGDPAAWWIGQVLKFILRPRPEMQRAINETIAKMNFQRPIVGIHIRRTDKVGAEAAFHHIHEYMKHVKQYYDKLQLSTDVRARRVYIATDDPNALSDARSKYPDYTFHGDPSIAKTAAHRRYTPLSLTGLLVDLQLLSSCDYIVCTFSSQTAAHRRYTPLSLTGLLVDLQLLSSCDYIVCTFSSQTAAHRRYTPLSLTGLLVDLQLLSSCDYIVCTFSSQTAAHRRYTPLSLTGLLVDLQLLSSCDYIVCTFSSQTAAHRRYTPLSLTGLLVDLQLLSSCDYIVCTFSSQTAAHRRYTPLSLTGLLVDLQLLSSCDYIVCTFSSQTAAHRRYTPLSLTGLLVDLQLLSSCDYIVCTFSSQTAAHRRYTPLSLTGLLVDLQLLSSCDYIVCTFSSQTAAHRRYTPLSLTGLLVYLQLLSSCDYIVCTFSSQTAAHRRYTPLSLTGLLVDLQLLSSCDYIVCTFSSQIGRLAYEMMQANRADASNSYFTLDDIYYYGGQNAHNRIAVLPHKGGKHEDISFERKWPRKRLKLFSCIVDDIYYYGGQNAHNRIAVLPHKGGKHEDISFEVGDFIGVAGNHWNGYGRGTNKKTNQDGLIPWYKTADHLVMYAFPEYKQVPLYKGQKIDPDT</sequence>
<evidence type="ECO:0000256" key="2">
    <source>
        <dbReference type="ARBA" id="ARBA00022679"/>
    </source>
</evidence>
<keyword evidence="1 3" id="KW-0328">Glycosyltransferase</keyword>
<dbReference type="Gene3D" id="3.40.50.11350">
    <property type="match status" value="2"/>
</dbReference>
<dbReference type="Proteomes" id="UP000653454">
    <property type="component" value="Unassembled WGS sequence"/>
</dbReference>
<dbReference type="InterPro" id="IPR035653">
    <property type="entry name" value="Fut8_SH3"/>
</dbReference>
<reference evidence="5" key="1">
    <citation type="submission" date="2020-11" db="EMBL/GenBank/DDBJ databases">
        <authorList>
            <person name="Whiteford S."/>
        </authorList>
    </citation>
    <scope>NUCLEOTIDE SEQUENCE</scope>
</reference>
<gene>
    <name evidence="5" type="ORF">PLXY2_LOCUS7849</name>
</gene>
<dbReference type="PANTHER" id="PTHR13132">
    <property type="entry name" value="ALPHA- 1,6 -FUCOSYLTRANSFERASE"/>
    <property type="match status" value="1"/>
</dbReference>
<comment type="similarity">
    <text evidence="3">Belongs to the glycosyltransferase 23 family.</text>
</comment>
<dbReference type="InterPro" id="IPR027350">
    <property type="entry name" value="GT23_dom"/>
</dbReference>
<dbReference type="PROSITE" id="PS51659">
    <property type="entry name" value="GT23"/>
    <property type="match status" value="1"/>
</dbReference>
<evidence type="ECO:0000256" key="3">
    <source>
        <dbReference type="PROSITE-ProRule" id="PRU00992"/>
    </source>
</evidence>
<dbReference type="SUPFAM" id="SSF50044">
    <property type="entry name" value="SH3-domain"/>
    <property type="match status" value="1"/>
</dbReference>
<dbReference type="PANTHER" id="PTHR13132:SF29">
    <property type="entry name" value="ALPHA-(1,6)-FUCOSYLTRANSFERASE"/>
    <property type="match status" value="1"/>
</dbReference>
<dbReference type="EMBL" id="CAJHNJ030000028">
    <property type="protein sequence ID" value="CAG9123083.1"/>
    <property type="molecule type" value="Genomic_DNA"/>
</dbReference>
<accession>A0A8S4F5U9</accession>
<dbReference type="Gene3D" id="2.30.30.40">
    <property type="entry name" value="SH3 Domains"/>
    <property type="match status" value="1"/>
</dbReference>
<feature type="region of interest" description="Important for donor substrate binding" evidence="3">
    <location>
        <begin position="125"/>
        <end position="126"/>
    </location>
</feature>
<comment type="caution">
    <text evidence="5">The sequence shown here is derived from an EMBL/GenBank/DDBJ whole genome shotgun (WGS) entry which is preliminary data.</text>
</comment>
<dbReference type="GO" id="GO:0006487">
    <property type="term" value="P:protein N-linked glycosylation"/>
    <property type="evidence" value="ECO:0007669"/>
    <property type="project" value="TreeGrafter"/>
</dbReference>
<dbReference type="AlphaFoldDB" id="A0A8S4F5U9"/>
<keyword evidence="2 3" id="KW-0808">Transferase</keyword>
<evidence type="ECO:0000259" key="4">
    <source>
        <dbReference type="PROSITE" id="PS51659"/>
    </source>
</evidence>
<protein>
    <submittedName>
        <fullName evidence="5">(diamondback moth) hypothetical protein</fullName>
    </submittedName>
</protein>